<dbReference type="PROSITE" id="PS50048">
    <property type="entry name" value="ZN2_CY6_FUNGAL_2"/>
    <property type="match status" value="1"/>
</dbReference>
<accession>A0A507B8B7</accession>
<dbReference type="Pfam" id="PF00172">
    <property type="entry name" value="Zn_clus"/>
    <property type="match status" value="1"/>
</dbReference>
<feature type="compositionally biased region" description="Pro residues" evidence="3">
    <location>
        <begin position="114"/>
        <end position="129"/>
    </location>
</feature>
<reference evidence="5 6" key="1">
    <citation type="submission" date="2019-06" db="EMBL/GenBank/DDBJ databases">
        <title>Draft genome sequence of the filamentous fungus Phialemoniopsis curvata isolated from diesel fuel.</title>
        <authorList>
            <person name="Varaljay V.A."/>
            <person name="Lyon W.J."/>
            <person name="Crouch A.L."/>
            <person name="Drake C.E."/>
            <person name="Hollomon J.M."/>
            <person name="Nadeau L.J."/>
            <person name="Nunn H.S."/>
            <person name="Stevenson B.S."/>
            <person name="Bojanowski C.L."/>
            <person name="Crookes-Goodson W.J."/>
        </authorList>
    </citation>
    <scope>NUCLEOTIDE SEQUENCE [LARGE SCALE GENOMIC DNA]</scope>
    <source>
        <strain evidence="5 6">D216</strain>
    </source>
</reference>
<dbReference type="AlphaFoldDB" id="A0A507B8B7"/>
<dbReference type="OrthoDB" id="5121955at2759"/>
<proteinExistence type="predicted"/>
<feature type="region of interest" description="Disordered" evidence="3">
    <location>
        <begin position="1"/>
        <end position="46"/>
    </location>
</feature>
<evidence type="ECO:0000256" key="3">
    <source>
        <dbReference type="SAM" id="MobiDB-lite"/>
    </source>
</evidence>
<evidence type="ECO:0000256" key="1">
    <source>
        <dbReference type="ARBA" id="ARBA00022723"/>
    </source>
</evidence>
<dbReference type="Pfam" id="PF04082">
    <property type="entry name" value="Fungal_trans"/>
    <property type="match status" value="1"/>
</dbReference>
<dbReference type="InterPro" id="IPR052761">
    <property type="entry name" value="Fungal_Detox/Toxin_TFs"/>
</dbReference>
<dbReference type="GeneID" id="41974110"/>
<keyword evidence="6" id="KW-1185">Reference proteome</keyword>
<dbReference type="STRING" id="1093900.A0A507B8B7"/>
<dbReference type="GO" id="GO:0003677">
    <property type="term" value="F:DNA binding"/>
    <property type="evidence" value="ECO:0007669"/>
    <property type="project" value="InterPro"/>
</dbReference>
<dbReference type="Proteomes" id="UP000319257">
    <property type="component" value="Unassembled WGS sequence"/>
</dbReference>
<dbReference type="PANTHER" id="PTHR47425:SF2">
    <property type="entry name" value="FARB-RELATED"/>
    <property type="match status" value="1"/>
</dbReference>
<name>A0A507B8B7_9PEZI</name>
<dbReference type="PROSITE" id="PS00463">
    <property type="entry name" value="ZN2_CY6_FUNGAL_1"/>
    <property type="match status" value="1"/>
</dbReference>
<dbReference type="CDD" id="cd12148">
    <property type="entry name" value="fungal_TF_MHR"/>
    <property type="match status" value="1"/>
</dbReference>
<dbReference type="GO" id="GO:0006351">
    <property type="term" value="P:DNA-templated transcription"/>
    <property type="evidence" value="ECO:0007669"/>
    <property type="project" value="InterPro"/>
</dbReference>
<feature type="region of interest" description="Disordered" evidence="3">
    <location>
        <begin position="114"/>
        <end position="136"/>
    </location>
</feature>
<dbReference type="EMBL" id="SKBQ01000038">
    <property type="protein sequence ID" value="TPX13018.1"/>
    <property type="molecule type" value="Genomic_DNA"/>
</dbReference>
<dbReference type="Gene3D" id="4.10.240.10">
    <property type="entry name" value="Zn(2)-C6 fungal-type DNA-binding domain"/>
    <property type="match status" value="1"/>
</dbReference>
<feature type="region of interest" description="Disordered" evidence="3">
    <location>
        <begin position="790"/>
        <end position="818"/>
    </location>
</feature>
<dbReference type="GO" id="GO:0008270">
    <property type="term" value="F:zinc ion binding"/>
    <property type="evidence" value="ECO:0007669"/>
    <property type="project" value="InterPro"/>
</dbReference>
<dbReference type="InterPro" id="IPR007219">
    <property type="entry name" value="XnlR_reg_dom"/>
</dbReference>
<feature type="compositionally biased region" description="Low complexity" evidence="3">
    <location>
        <begin position="803"/>
        <end position="815"/>
    </location>
</feature>
<protein>
    <recommendedName>
        <fullName evidence="4">Zn(2)-C6 fungal-type domain-containing protein</fullName>
    </recommendedName>
</protein>
<feature type="domain" description="Zn(2)-C6 fungal-type" evidence="4">
    <location>
        <begin position="54"/>
        <end position="86"/>
    </location>
</feature>
<dbReference type="SMART" id="SM00066">
    <property type="entry name" value="GAL4"/>
    <property type="match status" value="1"/>
</dbReference>
<dbReference type="SUPFAM" id="SSF57701">
    <property type="entry name" value="Zn2/Cys6 DNA-binding domain"/>
    <property type="match status" value="1"/>
</dbReference>
<evidence type="ECO:0000313" key="6">
    <source>
        <dbReference type="Proteomes" id="UP000319257"/>
    </source>
</evidence>
<organism evidence="5 6">
    <name type="scientific">Thyridium curvatum</name>
    <dbReference type="NCBI Taxonomy" id="1093900"/>
    <lineage>
        <taxon>Eukaryota</taxon>
        <taxon>Fungi</taxon>
        <taxon>Dikarya</taxon>
        <taxon>Ascomycota</taxon>
        <taxon>Pezizomycotina</taxon>
        <taxon>Sordariomycetes</taxon>
        <taxon>Sordariomycetidae</taxon>
        <taxon>Thyridiales</taxon>
        <taxon>Thyridiaceae</taxon>
        <taxon>Thyridium</taxon>
    </lineage>
</organism>
<evidence type="ECO:0000259" key="4">
    <source>
        <dbReference type="PROSITE" id="PS50048"/>
    </source>
</evidence>
<dbReference type="CDD" id="cd00067">
    <property type="entry name" value="GAL4"/>
    <property type="match status" value="1"/>
</dbReference>
<keyword evidence="2" id="KW-0539">Nucleus</keyword>
<gene>
    <name evidence="5" type="ORF">E0L32_006663</name>
</gene>
<dbReference type="GO" id="GO:0000981">
    <property type="term" value="F:DNA-binding transcription factor activity, RNA polymerase II-specific"/>
    <property type="evidence" value="ECO:0007669"/>
    <property type="project" value="InterPro"/>
</dbReference>
<dbReference type="FunCoup" id="A0A507B8B7">
    <property type="interactions" value="63"/>
</dbReference>
<dbReference type="PANTHER" id="PTHR47425">
    <property type="entry name" value="FARB-RELATED"/>
    <property type="match status" value="1"/>
</dbReference>
<dbReference type="SMART" id="SM00906">
    <property type="entry name" value="Fungal_trans"/>
    <property type="match status" value="1"/>
</dbReference>
<evidence type="ECO:0000313" key="5">
    <source>
        <dbReference type="EMBL" id="TPX13018.1"/>
    </source>
</evidence>
<comment type="caution">
    <text evidence="5">The sequence shown here is derived from an EMBL/GenBank/DDBJ whole genome shotgun (WGS) entry which is preliminary data.</text>
</comment>
<evidence type="ECO:0000256" key="2">
    <source>
        <dbReference type="ARBA" id="ARBA00023242"/>
    </source>
</evidence>
<dbReference type="InterPro" id="IPR036864">
    <property type="entry name" value="Zn2-C6_fun-type_DNA-bd_sf"/>
</dbReference>
<feature type="compositionally biased region" description="Low complexity" evidence="3">
    <location>
        <begin position="36"/>
        <end position="46"/>
    </location>
</feature>
<dbReference type="InterPro" id="IPR001138">
    <property type="entry name" value="Zn2Cys6_DnaBD"/>
</dbReference>
<dbReference type="InParanoid" id="A0A507B8B7"/>
<keyword evidence="1" id="KW-0479">Metal-binding</keyword>
<dbReference type="RefSeq" id="XP_030994729.1">
    <property type="nucleotide sequence ID" value="XM_031141320.1"/>
</dbReference>
<sequence length="902" mass="97799">MAHVDSPGSDRASSPGPAGGRDGPAKDDAALGGKGAASASASAAAPNKKRSARACLSCRARKVRCNVALHGAPCTNCRLDEVECVVKPRTRKWHLAAAMAAEAAVAQQKSLAPMLPPPQRHQLQPPPPQQTHHLQQQMPISDAFSLINDLVADGGQVLQQQQQQQHTQPSIGIDNSFRAEITASEPSFFLGPDLQLGGTGATGGVGETEDFLTSLTDDSLNSLDGRLEDRPDNDFQFSNFSLEKEQSSDIFAPPFQSALTARPGAFMLFSCFPFIEADALYRLPPEDATFLEQKGCFHIPTRTILDEFMQQYFLHIHPIFPLLNERDFWTAYSARTPGGARIPLFLMQAMLFTASPYVQLQTLRTLGFATVKQARNNFYSKAKALFDTDPYRDDIISAQGALMLTYHAPTTNASISTYWLSTAVHFARSARADTFDTFASSTGDGTPAGNAQAQRTATILKRLWWCCIMRDRIMSLGLRRPLHIGAADVDADLPGFAERDFADEVRGSLVYGPATKQILVQVAVSFSELCPVLNDALAILYPTRAGAALDNPSRSRRVAMDCLARLDRWHGKTLAKFQVPRHSNLFGGPGGGVGGIGGGAHHQHESLTLFTNMMYIYHFTAKAALCNKLIFISIADDAAAHDGDDDAGGGNEEQRRLQVQAEMDRSLRGITDGFMELESMGLVKFLTNTFVAFSAFPFIWHILDSKLLESESSSGRRGGDARRDLRVYANVMRGFRQLYESTDSVLQCIERTVNHVKLNEMLSSSHHQSSSCSSSTSPSFSESSWESLLASTGGPMTEAHEPAAAAGSSNSNSSAVGTHHRSGNAWVDLLVGKPQSYVRIALTVDLSLSRGQVPSEADFPKALQALCRSRRHDVLSAAAAVETTDLGFYECLQQAFGAGATA</sequence>